<name>A0A7X0KMW9_9HYPH</name>
<reference evidence="5 6" key="1">
    <citation type="submission" date="2020-08" db="EMBL/GenBank/DDBJ databases">
        <title>Genomic Encyclopedia of Type Strains, Phase IV (KMG-IV): sequencing the most valuable type-strain genomes for metagenomic binning, comparative biology and taxonomic classification.</title>
        <authorList>
            <person name="Goeker M."/>
        </authorList>
    </citation>
    <scope>NUCLEOTIDE SEQUENCE [LARGE SCALE GENOMIC DNA]</scope>
    <source>
        <strain evidence="5 6">DSM 7051</strain>
    </source>
</reference>
<gene>
    <name evidence="5" type="ORF">GGR00_004378</name>
</gene>
<feature type="domain" description="N-acetyltransferase" evidence="4">
    <location>
        <begin position="12"/>
        <end position="167"/>
    </location>
</feature>
<comment type="similarity">
    <text evidence="1">Belongs to the acetyltransferase family.</text>
</comment>
<keyword evidence="5" id="KW-0689">Ribosomal protein</keyword>
<keyword evidence="2" id="KW-0808">Transferase</keyword>
<dbReference type="Proteomes" id="UP000536262">
    <property type="component" value="Unassembled WGS sequence"/>
</dbReference>
<evidence type="ECO:0000313" key="5">
    <source>
        <dbReference type="EMBL" id="MBB6356566.1"/>
    </source>
</evidence>
<evidence type="ECO:0000256" key="3">
    <source>
        <dbReference type="ARBA" id="ARBA00023315"/>
    </source>
</evidence>
<dbReference type="PANTHER" id="PTHR10545:SF29">
    <property type="entry name" value="GH14572P-RELATED"/>
    <property type="match status" value="1"/>
</dbReference>
<dbReference type="InterPro" id="IPR016181">
    <property type="entry name" value="Acyl_CoA_acyltransferase"/>
</dbReference>
<accession>A0A7X0KMW9</accession>
<evidence type="ECO:0000259" key="4">
    <source>
        <dbReference type="PROSITE" id="PS51186"/>
    </source>
</evidence>
<dbReference type="EMBL" id="JACHOU010000015">
    <property type="protein sequence ID" value="MBB6356566.1"/>
    <property type="molecule type" value="Genomic_DNA"/>
</dbReference>
<dbReference type="RefSeq" id="WP_184701064.1">
    <property type="nucleotide sequence ID" value="NZ_BAABEG010000001.1"/>
</dbReference>
<dbReference type="FunFam" id="3.40.630.30:FF:000064">
    <property type="entry name" value="GNAT family acetyltransferase"/>
    <property type="match status" value="1"/>
</dbReference>
<keyword evidence="5" id="KW-0687">Ribonucleoprotein</keyword>
<sequence>MNNATRAKASAVSIRPATVDDAPLLMNAIVGLAEHIGEADGVACTEADLRQFGFGDNPAYEAVIAEADQEFVGMCLFFPIFSTWYGRPGVFVQDLYVDQHFRSLGIGELLLRHVARLSREKGGVYMRLAVDEHNERAHPFYTGLGFAWTHDQRSYIAGGRTFAALCEAIGERT</sequence>
<keyword evidence="6" id="KW-1185">Reference proteome</keyword>
<dbReference type="InterPro" id="IPR000182">
    <property type="entry name" value="GNAT_dom"/>
</dbReference>
<evidence type="ECO:0000256" key="1">
    <source>
        <dbReference type="ARBA" id="ARBA00008694"/>
    </source>
</evidence>
<keyword evidence="3" id="KW-0012">Acyltransferase</keyword>
<dbReference type="Pfam" id="PF00583">
    <property type="entry name" value="Acetyltransf_1"/>
    <property type="match status" value="1"/>
</dbReference>
<dbReference type="GO" id="GO:0008080">
    <property type="term" value="F:N-acetyltransferase activity"/>
    <property type="evidence" value="ECO:0007669"/>
    <property type="project" value="TreeGrafter"/>
</dbReference>
<dbReference type="GO" id="GO:0005840">
    <property type="term" value="C:ribosome"/>
    <property type="evidence" value="ECO:0007669"/>
    <property type="project" value="UniProtKB-KW"/>
</dbReference>
<organism evidence="5 6">
    <name type="scientific">Aminobacter aganoensis</name>
    <dbReference type="NCBI Taxonomy" id="83264"/>
    <lineage>
        <taxon>Bacteria</taxon>
        <taxon>Pseudomonadati</taxon>
        <taxon>Pseudomonadota</taxon>
        <taxon>Alphaproteobacteria</taxon>
        <taxon>Hyphomicrobiales</taxon>
        <taxon>Phyllobacteriaceae</taxon>
        <taxon>Aminobacter</taxon>
    </lineage>
</organism>
<dbReference type="PANTHER" id="PTHR10545">
    <property type="entry name" value="DIAMINE N-ACETYLTRANSFERASE"/>
    <property type="match status" value="1"/>
</dbReference>
<evidence type="ECO:0000256" key="2">
    <source>
        <dbReference type="ARBA" id="ARBA00022679"/>
    </source>
</evidence>
<proteinExistence type="inferred from homology"/>
<dbReference type="Gene3D" id="3.40.630.30">
    <property type="match status" value="1"/>
</dbReference>
<dbReference type="InterPro" id="IPR051016">
    <property type="entry name" value="Diverse_Substrate_AcTransf"/>
</dbReference>
<comment type="caution">
    <text evidence="5">The sequence shown here is derived from an EMBL/GenBank/DDBJ whole genome shotgun (WGS) entry which is preliminary data.</text>
</comment>
<dbReference type="AlphaFoldDB" id="A0A7X0KMW9"/>
<dbReference type="SUPFAM" id="SSF55729">
    <property type="entry name" value="Acyl-CoA N-acyltransferases (Nat)"/>
    <property type="match status" value="1"/>
</dbReference>
<dbReference type="PROSITE" id="PS51186">
    <property type="entry name" value="GNAT"/>
    <property type="match status" value="1"/>
</dbReference>
<protein>
    <submittedName>
        <fullName evidence="5">Ribosomal protein S18 acetylase RimI-like enzyme</fullName>
    </submittedName>
</protein>
<dbReference type="CDD" id="cd04301">
    <property type="entry name" value="NAT_SF"/>
    <property type="match status" value="1"/>
</dbReference>
<evidence type="ECO:0000313" key="6">
    <source>
        <dbReference type="Proteomes" id="UP000536262"/>
    </source>
</evidence>